<dbReference type="GO" id="GO:0003676">
    <property type="term" value="F:nucleic acid binding"/>
    <property type="evidence" value="ECO:0007669"/>
    <property type="project" value="InterPro"/>
</dbReference>
<dbReference type="InterPro" id="IPR005312">
    <property type="entry name" value="DUF1759"/>
</dbReference>
<keyword evidence="3" id="KW-1185">Reference proteome</keyword>
<dbReference type="Pfam" id="PF03564">
    <property type="entry name" value="DUF1759"/>
    <property type="match status" value="1"/>
</dbReference>
<dbReference type="InterPro" id="IPR008042">
    <property type="entry name" value="Retrotrans_Pao"/>
</dbReference>
<dbReference type="PROSITE" id="PS50994">
    <property type="entry name" value="INTEGRASE"/>
    <property type="match status" value="1"/>
</dbReference>
<evidence type="ECO:0000259" key="1">
    <source>
        <dbReference type="PROSITE" id="PS50994"/>
    </source>
</evidence>
<dbReference type="CDD" id="cd00303">
    <property type="entry name" value="retropepsin_like"/>
    <property type="match status" value="1"/>
</dbReference>
<protein>
    <recommendedName>
        <fullName evidence="1">Integrase catalytic domain-containing protein</fullName>
    </recommendedName>
</protein>
<organism evidence="2 3">
    <name type="scientific">Aphis craccivora</name>
    <name type="common">Cowpea aphid</name>
    <dbReference type="NCBI Taxonomy" id="307492"/>
    <lineage>
        <taxon>Eukaryota</taxon>
        <taxon>Metazoa</taxon>
        <taxon>Ecdysozoa</taxon>
        <taxon>Arthropoda</taxon>
        <taxon>Hexapoda</taxon>
        <taxon>Insecta</taxon>
        <taxon>Pterygota</taxon>
        <taxon>Neoptera</taxon>
        <taxon>Paraneoptera</taxon>
        <taxon>Hemiptera</taxon>
        <taxon>Sternorrhyncha</taxon>
        <taxon>Aphidomorpha</taxon>
        <taxon>Aphidoidea</taxon>
        <taxon>Aphididae</taxon>
        <taxon>Aphidini</taxon>
        <taxon>Aphis</taxon>
        <taxon>Aphis</taxon>
    </lineage>
</organism>
<dbReference type="Pfam" id="PF18701">
    <property type="entry name" value="DUF5641"/>
    <property type="match status" value="1"/>
</dbReference>
<dbReference type="PANTHER" id="PTHR47331:SF4">
    <property type="entry name" value="PEPTIDASE S1 DOMAIN-CONTAINING PROTEIN"/>
    <property type="match status" value="1"/>
</dbReference>
<dbReference type="InterPro" id="IPR036397">
    <property type="entry name" value="RNaseH_sf"/>
</dbReference>
<reference evidence="2 3" key="1">
    <citation type="submission" date="2019-08" db="EMBL/GenBank/DDBJ databases">
        <title>Whole genome of Aphis craccivora.</title>
        <authorList>
            <person name="Voronova N.V."/>
            <person name="Shulinski R.S."/>
            <person name="Bandarenka Y.V."/>
            <person name="Zhorov D.G."/>
            <person name="Warner D."/>
        </authorList>
    </citation>
    <scope>NUCLEOTIDE SEQUENCE [LARGE SCALE GENOMIC DNA]</scope>
    <source>
        <strain evidence="2">180601</strain>
        <tissue evidence="2">Whole Body</tissue>
    </source>
</reference>
<dbReference type="InterPro" id="IPR012337">
    <property type="entry name" value="RNaseH-like_sf"/>
</dbReference>
<dbReference type="InterPro" id="IPR001584">
    <property type="entry name" value="Integrase_cat-core"/>
</dbReference>
<dbReference type="GO" id="GO:0071897">
    <property type="term" value="P:DNA biosynthetic process"/>
    <property type="evidence" value="ECO:0007669"/>
    <property type="project" value="UniProtKB-ARBA"/>
</dbReference>
<dbReference type="SUPFAM" id="SSF53098">
    <property type="entry name" value="Ribonuclease H-like"/>
    <property type="match status" value="1"/>
</dbReference>
<evidence type="ECO:0000313" key="2">
    <source>
        <dbReference type="EMBL" id="KAF0733695.1"/>
    </source>
</evidence>
<dbReference type="SUPFAM" id="SSF56672">
    <property type="entry name" value="DNA/RNA polymerases"/>
    <property type="match status" value="1"/>
</dbReference>
<dbReference type="Pfam" id="PF05380">
    <property type="entry name" value="Peptidase_A17"/>
    <property type="match status" value="1"/>
</dbReference>
<accession>A0A6G0X1M2</accession>
<name>A0A6G0X1M2_APHCR</name>
<dbReference type="PANTHER" id="PTHR47331">
    <property type="entry name" value="PHD-TYPE DOMAIN-CONTAINING PROTEIN"/>
    <property type="match status" value="1"/>
</dbReference>
<dbReference type="GO" id="GO:0042575">
    <property type="term" value="C:DNA polymerase complex"/>
    <property type="evidence" value="ECO:0007669"/>
    <property type="project" value="UniProtKB-ARBA"/>
</dbReference>
<dbReference type="InterPro" id="IPR040676">
    <property type="entry name" value="DUF5641"/>
</dbReference>
<evidence type="ECO:0000313" key="3">
    <source>
        <dbReference type="Proteomes" id="UP000478052"/>
    </source>
</evidence>
<comment type="caution">
    <text evidence="2">The sequence shown here is derived from an EMBL/GenBank/DDBJ whole genome shotgun (WGS) entry which is preliminary data.</text>
</comment>
<feature type="domain" description="Integrase catalytic" evidence="1">
    <location>
        <begin position="1391"/>
        <end position="1588"/>
    </location>
</feature>
<gene>
    <name evidence="2" type="ORF">FWK35_00037543</name>
</gene>
<sequence>MSETGEGKEKERVDRRRIKATFKRDSAIANIRAIHALSMKASTEKEVIPKFLVAARNLNNLWTQFETEDRSILDCMVSLGTYAKYSELLPTEIRELVDESISVAEALAPKKVLETVPPEVKRSSHLPEIPLPTYNGDLSGWPVFRDRYTALIVNRPELSNIERFYYLLGCLTGEALNTIRNIPVSESTYDLAWSALVERFNKPRQLATIIVDKLINAPIHSQESVENLKCFLSLFSDHVSVLKSLQIPHLDEFLLFTLSSRCLSVFTRKAFEETNHSEFPVFSDVISYVKTRVTLLEAVNCSNIPKNYTQANSPLKIPVTRFGSKGSKVSLLSSKPDASTPSKCLFFSGSHASVTCIKFSNMSLDERYDVARKNRICFRCLNSTHWSSHCKTVKPCTKCSGRHNTLLHPESKPEVSSSSTSAVTASTTAFTTSYPTKTTVLLGTALVHVRDRAGYMQPVRVLIDSASQISAMSTTCVERLGLRRKNWTAPITGLSGVPIPAISGKVDCYMTPRYATDPSLSVTAWIMPNIVSDMPSHDLPNLLKDKFSHLALADPHFDRSSPIDMLLGADMFSRIMDGNRVSIDDSSPVAYGSVFGWVLIGRFSDQRHQDHSAVALSVSLEGLVQRFWQIEEPEEDPTTFTSDGHCESIYVSESRRDHLGRFLVPLPFIPKHRNEVFPGSRNIAERRFQNLERKLQGDNILYTAYKNFMNEYETLGHMSIATEPGTYFIPHHPVFKPNCPSSKIRVVFDASTKSALSIVIKSMSICWPKIAAGHRGHLVSFPDPSVRIYRGCVQNVQANTRLARVPSSSLDELKEYQLNTVTYGINSAPFLALRVLKDIADHECVEFPEVQNGLREQTYVDDICLGADNVNELLTLQSNLCSVLKRAGFDLKKWSSNTVSVLEAVPPEDRAMDSLMFDEAICETTKVLGLQWDPSNDIFKFDVHSITTVVTKRAVLSTIARIFDPIGFLAPLTFYAKHILHEIWEENLAWDDPLPPNLKQNWKNFVDELPALSSLKIPRYFLSQHQSHVELCGFCDASERGFAAVVYLRMTDPDGTISVFLLGSKTKMAPMKTVTIPRLELCASVLLARWMARISGIFDGKLVIDGMYAWSDSQVALSWIMNSHASFKVFISNRVHQVHQLMPSCHWMYVRSAENPADCASRGLMPLELTSHSLYWSGPTFLKNPIETWNRSFTSVPMEQLPESKVVTLVVQTIPDTEWFSRFSSYVNMIRVVAWIRRFLYICRKKRSYSECFLTREELDESLLVIVKCSQRHWFAELISDLSNGRCAARPLASLRPFLNSQNVVCIGGRLLQSDLSDAERHPMLLPKESYLSVLIARHWHLVTCHSGPRVITSLILRQFWVLSIRSVIRKVIGQCTICERTIAQSPHPVMGNLPSSRVQACRTFSKVGVDYAGPLPMRECKLRKSRQYKVYVAVFVCMVTKAVHLEIVTELSTAAFLAGLDRFVARRGLPSDVYSDCGTNFKGAAKHLFEIINDPANYHILSSHLSCTWHFNPPAAPHFGGLWEAAVRSFKALLVRTAGNHNFTMEEMSTLLCRIEAVLNSRPLTPMTSSSLDLDYLTPGHFIIGQPLLAVPDFAVSEERSNLLTRWKLLHQCHQSFWRRWSTEYLASLQIRSKWTTDVPNIKIGQMVVIKDNLSPPTSWRLGRILGVTPGQDGVVRVAKILTSTGELTRPVVKLVLLPTD</sequence>
<dbReference type="Proteomes" id="UP000478052">
    <property type="component" value="Unassembled WGS sequence"/>
</dbReference>
<dbReference type="InterPro" id="IPR021109">
    <property type="entry name" value="Peptidase_aspartic_dom_sf"/>
</dbReference>
<dbReference type="EMBL" id="VUJU01008227">
    <property type="protein sequence ID" value="KAF0733695.1"/>
    <property type="molecule type" value="Genomic_DNA"/>
</dbReference>
<dbReference type="Gene3D" id="3.30.420.10">
    <property type="entry name" value="Ribonuclease H-like superfamily/Ribonuclease H"/>
    <property type="match status" value="1"/>
</dbReference>
<dbReference type="OrthoDB" id="6595074at2759"/>
<dbReference type="Gene3D" id="2.40.70.10">
    <property type="entry name" value="Acid Proteases"/>
    <property type="match status" value="1"/>
</dbReference>
<dbReference type="GO" id="GO:0015074">
    <property type="term" value="P:DNA integration"/>
    <property type="evidence" value="ECO:0007669"/>
    <property type="project" value="InterPro"/>
</dbReference>
<dbReference type="InterPro" id="IPR043502">
    <property type="entry name" value="DNA/RNA_pol_sf"/>
</dbReference>
<proteinExistence type="predicted"/>